<dbReference type="Gene3D" id="2.40.50.100">
    <property type="match status" value="1"/>
</dbReference>
<evidence type="ECO:0000259" key="3">
    <source>
        <dbReference type="Pfam" id="PF25917"/>
    </source>
</evidence>
<evidence type="ECO:0000256" key="1">
    <source>
        <dbReference type="ARBA" id="ARBA00009477"/>
    </source>
</evidence>
<evidence type="ECO:0000313" key="4">
    <source>
        <dbReference type="EMBL" id="MFK2903542.1"/>
    </source>
</evidence>
<name>A0ABW8JQZ2_9GAMM</name>
<dbReference type="SUPFAM" id="SSF111369">
    <property type="entry name" value="HlyD-like secretion proteins"/>
    <property type="match status" value="1"/>
</dbReference>
<keyword evidence="2" id="KW-0732">Signal</keyword>
<proteinExistence type="inferred from homology"/>
<gene>
    <name evidence="4" type="ORF">ISP17_06190</name>
</gene>
<dbReference type="InterPro" id="IPR058625">
    <property type="entry name" value="MdtA-like_BSH"/>
</dbReference>
<feature type="domain" description="Multidrug resistance protein MdtA-like barrel-sandwich hybrid" evidence="3">
    <location>
        <begin position="57"/>
        <end position="196"/>
    </location>
</feature>
<sequence>MKPLRLAALVAALLLAAGCSHESPPPAATSTTAAYAAVARGRVDVEGGLLVLGTPRDGTLTGVAVHEGDRVSKGQVLATLDPAPAQLQLQAAEAELAQAKAQRQLLDGKLAAVRVQAQRLAAAAKAGAGDGQSADAAAASANELVAQQAAADAAVAMATQKRDEARYELGLRTLRAPVDARVVRVAAQTGASVSTTVGGPLFTLLPLTPPIVRAELSESFVDAVKIGMPASVAADGGGSTQSWPAHVLRIGSVVGPSTLEDDPQLRANARTVACVLAFDAPPPADVRVGQRVLVRFGAPTAAPTPTKGH</sequence>
<reference evidence="4 5" key="1">
    <citation type="submission" date="2020-10" db="EMBL/GenBank/DDBJ databases">
        <title>Phylogeny of dyella-like bacteria.</title>
        <authorList>
            <person name="Fu J."/>
        </authorList>
    </citation>
    <scope>NUCLEOTIDE SEQUENCE [LARGE SCALE GENOMIC DNA]</scope>
    <source>
        <strain evidence="4 5">Gsoil3046</strain>
    </source>
</reference>
<feature type="signal peptide" evidence="2">
    <location>
        <begin position="1"/>
        <end position="22"/>
    </location>
</feature>
<dbReference type="EMBL" id="JADIKM010000001">
    <property type="protein sequence ID" value="MFK2903542.1"/>
    <property type="molecule type" value="Genomic_DNA"/>
</dbReference>
<organism evidence="4 5">
    <name type="scientific">Dyella ginsengisoli</name>
    <dbReference type="NCBI Taxonomy" id="363848"/>
    <lineage>
        <taxon>Bacteria</taxon>
        <taxon>Pseudomonadati</taxon>
        <taxon>Pseudomonadota</taxon>
        <taxon>Gammaproteobacteria</taxon>
        <taxon>Lysobacterales</taxon>
        <taxon>Rhodanobacteraceae</taxon>
        <taxon>Dyella</taxon>
    </lineage>
</organism>
<protein>
    <submittedName>
        <fullName evidence="4">HlyD family efflux transporter periplasmic adaptor subunit</fullName>
    </submittedName>
</protein>
<feature type="chain" id="PRO_5047267718" evidence="2">
    <location>
        <begin position="23"/>
        <end position="309"/>
    </location>
</feature>
<dbReference type="Pfam" id="PF25917">
    <property type="entry name" value="BSH_RND"/>
    <property type="match status" value="1"/>
</dbReference>
<comment type="caution">
    <text evidence="4">The sequence shown here is derived from an EMBL/GenBank/DDBJ whole genome shotgun (WGS) entry which is preliminary data.</text>
</comment>
<keyword evidence="5" id="KW-1185">Reference proteome</keyword>
<dbReference type="PANTHER" id="PTHR30469:SF15">
    <property type="entry name" value="HLYD FAMILY OF SECRETION PROTEINS"/>
    <property type="match status" value="1"/>
</dbReference>
<accession>A0ABW8JQZ2</accession>
<dbReference type="Gene3D" id="2.40.30.170">
    <property type="match status" value="1"/>
</dbReference>
<evidence type="ECO:0000256" key="2">
    <source>
        <dbReference type="SAM" id="SignalP"/>
    </source>
</evidence>
<dbReference type="Proteomes" id="UP001620460">
    <property type="component" value="Unassembled WGS sequence"/>
</dbReference>
<dbReference type="PROSITE" id="PS51257">
    <property type="entry name" value="PROKAR_LIPOPROTEIN"/>
    <property type="match status" value="1"/>
</dbReference>
<dbReference type="PANTHER" id="PTHR30469">
    <property type="entry name" value="MULTIDRUG RESISTANCE PROTEIN MDTA"/>
    <property type="match status" value="1"/>
</dbReference>
<dbReference type="RefSeq" id="WP_404631079.1">
    <property type="nucleotide sequence ID" value="NZ_JADIKM010000001.1"/>
</dbReference>
<comment type="similarity">
    <text evidence="1">Belongs to the membrane fusion protein (MFP) (TC 8.A.1) family.</text>
</comment>
<evidence type="ECO:0000313" key="5">
    <source>
        <dbReference type="Proteomes" id="UP001620460"/>
    </source>
</evidence>